<dbReference type="PANTHER" id="PTHR33481">
    <property type="entry name" value="REVERSE TRANSCRIPTASE"/>
    <property type="match status" value="1"/>
</dbReference>
<dbReference type="Proteomes" id="UP000237438">
    <property type="component" value="Unassembled WGS sequence"/>
</dbReference>
<evidence type="ECO:0000313" key="1">
    <source>
        <dbReference type="EMBL" id="POS82575.1"/>
    </source>
</evidence>
<organism evidence="1 2">
    <name type="scientific">Erysiphe pulchra</name>
    <dbReference type="NCBI Taxonomy" id="225359"/>
    <lineage>
        <taxon>Eukaryota</taxon>
        <taxon>Fungi</taxon>
        <taxon>Dikarya</taxon>
        <taxon>Ascomycota</taxon>
        <taxon>Pezizomycotina</taxon>
        <taxon>Leotiomycetes</taxon>
        <taxon>Erysiphales</taxon>
        <taxon>Erysiphaceae</taxon>
        <taxon>Erysiphe</taxon>
    </lineage>
</organism>
<evidence type="ECO:0000313" key="2">
    <source>
        <dbReference type="Proteomes" id="UP000237438"/>
    </source>
</evidence>
<dbReference type="STRING" id="225359.A0A2S4PKM3"/>
<gene>
    <name evidence="1" type="ORF">EPUL_004058</name>
</gene>
<dbReference type="EMBL" id="PEDP01002583">
    <property type="protein sequence ID" value="POS82575.1"/>
    <property type="molecule type" value="Genomic_DNA"/>
</dbReference>
<accession>A0A2S4PKM3</accession>
<proteinExistence type="predicted"/>
<dbReference type="OrthoDB" id="411871at2759"/>
<keyword evidence="2" id="KW-1185">Reference proteome</keyword>
<comment type="caution">
    <text evidence="1">The sequence shown here is derived from an EMBL/GenBank/DDBJ whole genome shotgun (WGS) entry which is preliminary data.</text>
</comment>
<sequence length="204" mass="23019">MAACDISPDTSALAARNVLWRPFTQAEAFRATCQISSSSPGEDEITAHALRIAWSSLENRFTHPFNNCTFYHMIKDSLALDKIAGIVTVNVKGAFDGVLRNRLLYRMRIQGWPANLIKWVNSFLLDRTAKIRLDELISDTFQILSGLRQSFPTSPILFFLYMEPVLGLSRGRFGYANDILTLETARTLEECDQKLQASLNLTLQ</sequence>
<dbReference type="PANTHER" id="PTHR33481:SF1">
    <property type="entry name" value="ENDONUCLEASE_EXONUCLEASE_PHOSPHATASE DOMAIN-CONTAINING PROTEIN-RELATED"/>
    <property type="match status" value="1"/>
</dbReference>
<dbReference type="AlphaFoldDB" id="A0A2S4PKM3"/>
<reference evidence="1 2" key="1">
    <citation type="submission" date="2017-10" db="EMBL/GenBank/DDBJ databases">
        <title>Development of genomic resources for the powdery mildew, Erysiphe pulchra.</title>
        <authorList>
            <person name="Wadl P.A."/>
            <person name="Mack B.M."/>
            <person name="Moore G."/>
            <person name="Beltz S.B."/>
        </authorList>
    </citation>
    <scope>NUCLEOTIDE SEQUENCE [LARGE SCALE GENOMIC DNA]</scope>
    <source>
        <strain evidence="1">Cflorida</strain>
    </source>
</reference>
<name>A0A2S4PKM3_9PEZI</name>
<protein>
    <submittedName>
        <fullName evidence="1">Uncharacterized protein</fullName>
    </submittedName>
</protein>